<dbReference type="GO" id="GO:0005975">
    <property type="term" value="P:carbohydrate metabolic process"/>
    <property type="evidence" value="ECO:0007669"/>
    <property type="project" value="InterPro"/>
</dbReference>
<feature type="domain" description="F5/8 type C" evidence="6">
    <location>
        <begin position="55"/>
        <end position="193"/>
    </location>
</feature>
<feature type="compositionally biased region" description="Low complexity" evidence="5">
    <location>
        <begin position="207"/>
        <end position="224"/>
    </location>
</feature>
<organism evidence="8 9">
    <name type="scientific">Cellulomonas rhizosphaerae</name>
    <dbReference type="NCBI Taxonomy" id="2293719"/>
    <lineage>
        <taxon>Bacteria</taxon>
        <taxon>Bacillati</taxon>
        <taxon>Actinomycetota</taxon>
        <taxon>Actinomycetes</taxon>
        <taxon>Micrococcales</taxon>
        <taxon>Cellulomonadaceae</taxon>
        <taxon>Cellulomonas</taxon>
    </lineage>
</organism>
<evidence type="ECO:0000256" key="5">
    <source>
        <dbReference type="SAM" id="MobiDB-lite"/>
    </source>
</evidence>
<feature type="compositionally biased region" description="Low complexity" evidence="5">
    <location>
        <begin position="1"/>
        <end position="18"/>
    </location>
</feature>
<evidence type="ECO:0000256" key="2">
    <source>
        <dbReference type="ARBA" id="ARBA00022729"/>
    </source>
</evidence>
<dbReference type="CDD" id="cd08023">
    <property type="entry name" value="GH16_laminarinase_like"/>
    <property type="match status" value="1"/>
</dbReference>
<dbReference type="InterPro" id="IPR013320">
    <property type="entry name" value="ConA-like_dom_sf"/>
</dbReference>
<dbReference type="GO" id="GO:0004553">
    <property type="term" value="F:hydrolase activity, hydrolyzing O-glycosyl compounds"/>
    <property type="evidence" value="ECO:0007669"/>
    <property type="project" value="InterPro"/>
</dbReference>
<dbReference type="AlphaFoldDB" id="A0A413RMU1"/>
<dbReference type="SUPFAM" id="SSF49785">
    <property type="entry name" value="Galactose-binding domain-like"/>
    <property type="match status" value="3"/>
</dbReference>
<feature type="domain" description="F5/8 type C" evidence="6">
    <location>
        <begin position="194"/>
        <end position="326"/>
    </location>
</feature>
<dbReference type="PROSITE" id="PS01034">
    <property type="entry name" value="GH16_1"/>
    <property type="match status" value="1"/>
</dbReference>
<keyword evidence="9" id="KW-1185">Reference proteome</keyword>
<evidence type="ECO:0000259" key="7">
    <source>
        <dbReference type="PROSITE" id="PS51762"/>
    </source>
</evidence>
<dbReference type="Pfam" id="PF00754">
    <property type="entry name" value="F5_F8_type_C"/>
    <property type="match status" value="3"/>
</dbReference>
<evidence type="ECO:0000256" key="3">
    <source>
        <dbReference type="ARBA" id="ARBA00022801"/>
    </source>
</evidence>
<keyword evidence="2" id="KW-0732">Signal</keyword>
<evidence type="ECO:0000313" key="9">
    <source>
        <dbReference type="Proteomes" id="UP000283374"/>
    </source>
</evidence>
<comment type="caution">
    <text evidence="8">The sequence shown here is derived from an EMBL/GenBank/DDBJ whole genome shotgun (WGS) entry which is preliminary data.</text>
</comment>
<sequence length="738" mass="77604">MAPVLRPGSAASARGGAPTHPVGDQRAAHAGRPAARIAVAALAALAVLLSLAAVRADQAHALAPGIVVLSQGKPTTASSAESAATPASAATDGDTGTRWSSAFSDNQWIQVDLGATKAFVGFDLTWESAYASRYTIATSTDGTTWTTVVNGTATSAAKQSLTASGSARYVRLTGTQRATGYGISLFELQVLGTTDTSAATLLSKGRPTTASSSESAATPASSATDGDLGTRWSSAFSVPQWIQVDLGSSRALTRVDLTWEAAYATAFTIQSSQDGTTWTTQATQTAATGGKQSIALGGTGRYVRLNATAKATGYGISLWELEVFGSGDSSTPTPTPTPTTTPNPGGAVLLSYKKPGTASSSQDDGTCYQCTPDKALDADAASRWATANPGGWTDAGWLQVDLGATAHVSRVVLQWDPAYATGYQIQVSANGTTWTTIYSTTTGKGLKETLDVSGDGRYVRLNLTKRSGPYGYSLYGFDVYGTGGNPVQPPTVNLPAPSFTRLAWSDEFNGAAGSGPDASKWTVDAGTGQNGEQQYYTPTGNLNMDGQGHLVIEARKESAGGRDYTSGRMNTSNKFMFTYGRVEARVKVPTGQGYWPAFWMMGADFLTGRPWPYNGEVDIMEVLGKDTTTSYSTLHAPAYNGAGGYGGSYKLPDGAPLSNDFHTWAAEWDATGIRYYLDNRLVFTADKATVESTRGPWIYDHDFYVILNLAVGGDWPGPVDASTPFPAKMLVDYVRVYR</sequence>
<dbReference type="PANTHER" id="PTHR10963">
    <property type="entry name" value="GLYCOSYL HYDROLASE-RELATED"/>
    <property type="match status" value="1"/>
</dbReference>
<feature type="domain" description="F5/8 type C" evidence="6">
    <location>
        <begin position="339"/>
        <end position="482"/>
    </location>
</feature>
<dbReference type="RefSeq" id="WP_118766786.1">
    <property type="nucleotide sequence ID" value="NZ_QWKP01000172.1"/>
</dbReference>
<comment type="similarity">
    <text evidence="1">Belongs to the glycosyl hydrolase 16 family.</text>
</comment>
<dbReference type="SUPFAM" id="SSF49899">
    <property type="entry name" value="Concanavalin A-like lectins/glucanases"/>
    <property type="match status" value="1"/>
</dbReference>
<dbReference type="InterPro" id="IPR050546">
    <property type="entry name" value="Glycosyl_Hydrlase_16"/>
</dbReference>
<dbReference type="InterPro" id="IPR000757">
    <property type="entry name" value="Beta-glucanase-like"/>
</dbReference>
<feature type="region of interest" description="Disordered" evidence="5">
    <location>
        <begin position="327"/>
        <end position="366"/>
    </location>
</feature>
<accession>A0A413RMU1</accession>
<dbReference type="Gene3D" id="2.60.120.260">
    <property type="entry name" value="Galactose-binding domain-like"/>
    <property type="match status" value="3"/>
</dbReference>
<keyword evidence="3" id="KW-0378">Hydrolase</keyword>
<protein>
    <submittedName>
        <fullName evidence="8">Licheninase</fullName>
    </submittedName>
</protein>
<dbReference type="Pfam" id="PF00722">
    <property type="entry name" value="Glyco_hydro_16"/>
    <property type="match status" value="1"/>
</dbReference>
<dbReference type="Gene3D" id="2.60.120.200">
    <property type="match status" value="1"/>
</dbReference>
<reference evidence="8 9" key="1">
    <citation type="submission" date="2018-08" db="EMBL/GenBank/DDBJ databases">
        <title>Cellulomonas rhizosphaerae sp. nov., a novel actinomycete isolated from soil.</title>
        <authorList>
            <person name="Tian Y."/>
        </authorList>
    </citation>
    <scope>NUCLEOTIDE SEQUENCE [LARGE SCALE GENOMIC DNA]</scope>
    <source>
        <strain evidence="8 9">NEAU-TCZ24</strain>
    </source>
</reference>
<evidence type="ECO:0000313" key="8">
    <source>
        <dbReference type="EMBL" id="RHA42339.1"/>
    </source>
</evidence>
<dbReference type="EMBL" id="QWKP01000172">
    <property type="protein sequence ID" value="RHA42339.1"/>
    <property type="molecule type" value="Genomic_DNA"/>
</dbReference>
<name>A0A413RMU1_9CELL</name>
<feature type="domain" description="GH16" evidence="7">
    <location>
        <begin position="480"/>
        <end position="738"/>
    </location>
</feature>
<feature type="region of interest" description="Disordered" evidence="5">
    <location>
        <begin position="203"/>
        <end position="227"/>
    </location>
</feature>
<dbReference type="InterPro" id="IPR000421">
    <property type="entry name" value="FA58C"/>
</dbReference>
<dbReference type="PANTHER" id="PTHR10963:SF55">
    <property type="entry name" value="GLYCOSIDE HYDROLASE FAMILY 16 PROTEIN"/>
    <property type="match status" value="1"/>
</dbReference>
<dbReference type="PROSITE" id="PS51762">
    <property type="entry name" value="GH16_2"/>
    <property type="match status" value="1"/>
</dbReference>
<dbReference type="OrthoDB" id="9809583at2"/>
<dbReference type="SMART" id="SM00231">
    <property type="entry name" value="FA58C"/>
    <property type="match status" value="2"/>
</dbReference>
<feature type="region of interest" description="Disordered" evidence="5">
    <location>
        <begin position="77"/>
        <end position="96"/>
    </location>
</feature>
<evidence type="ECO:0000256" key="1">
    <source>
        <dbReference type="ARBA" id="ARBA00006865"/>
    </source>
</evidence>
<keyword evidence="4" id="KW-0326">Glycosidase</keyword>
<proteinExistence type="inferred from homology"/>
<dbReference type="PROSITE" id="PS50022">
    <property type="entry name" value="FA58C_3"/>
    <property type="match status" value="3"/>
</dbReference>
<evidence type="ECO:0000256" key="4">
    <source>
        <dbReference type="ARBA" id="ARBA00023295"/>
    </source>
</evidence>
<feature type="region of interest" description="Disordered" evidence="5">
    <location>
        <begin position="1"/>
        <end position="28"/>
    </location>
</feature>
<gene>
    <name evidence="8" type="ORF">D1825_07350</name>
</gene>
<evidence type="ECO:0000259" key="6">
    <source>
        <dbReference type="PROSITE" id="PS50022"/>
    </source>
</evidence>
<dbReference type="InterPro" id="IPR008263">
    <property type="entry name" value="GH16_AS"/>
</dbReference>
<dbReference type="Proteomes" id="UP000283374">
    <property type="component" value="Unassembled WGS sequence"/>
</dbReference>
<dbReference type="InterPro" id="IPR008979">
    <property type="entry name" value="Galactose-bd-like_sf"/>
</dbReference>